<dbReference type="EMBL" id="RRCT01000018">
    <property type="protein sequence ID" value="RQW73579.1"/>
    <property type="molecule type" value="Genomic_DNA"/>
</dbReference>
<evidence type="ECO:0000256" key="4">
    <source>
        <dbReference type="ARBA" id="ARBA00022475"/>
    </source>
</evidence>
<keyword evidence="3 9" id="KW-0813">Transport</keyword>
<dbReference type="CDD" id="cd06261">
    <property type="entry name" value="TM_PBP2"/>
    <property type="match status" value="1"/>
</dbReference>
<dbReference type="InterPro" id="IPR035906">
    <property type="entry name" value="MetI-like_sf"/>
</dbReference>
<comment type="subcellular location">
    <subcellularLocation>
        <location evidence="1 9">Cell membrane</location>
        <topology evidence="1 9">Multi-pass membrane protein</topology>
    </subcellularLocation>
</comment>
<name>A0A3N9UAI6_9BACI</name>
<keyword evidence="6" id="KW-0029">Amino-acid transport</keyword>
<evidence type="ECO:0000256" key="2">
    <source>
        <dbReference type="ARBA" id="ARBA00010072"/>
    </source>
</evidence>
<evidence type="ECO:0000256" key="1">
    <source>
        <dbReference type="ARBA" id="ARBA00004651"/>
    </source>
</evidence>
<organism evidence="11 12">
    <name type="scientific">Lysinibacillus composti</name>
    <dbReference type="NCBI Taxonomy" id="720633"/>
    <lineage>
        <taxon>Bacteria</taxon>
        <taxon>Bacillati</taxon>
        <taxon>Bacillota</taxon>
        <taxon>Bacilli</taxon>
        <taxon>Bacillales</taxon>
        <taxon>Bacillaceae</taxon>
        <taxon>Lysinibacillus</taxon>
    </lineage>
</organism>
<feature type="transmembrane region" description="Helical" evidence="9">
    <location>
        <begin position="184"/>
        <end position="206"/>
    </location>
</feature>
<dbReference type="GO" id="GO:0006865">
    <property type="term" value="P:amino acid transport"/>
    <property type="evidence" value="ECO:0007669"/>
    <property type="project" value="UniProtKB-KW"/>
</dbReference>
<dbReference type="InterPro" id="IPR043429">
    <property type="entry name" value="ArtM/GltK/GlnP/TcyL/YhdX-like"/>
</dbReference>
<keyword evidence="5 9" id="KW-0812">Transmembrane</keyword>
<dbReference type="AlphaFoldDB" id="A0A3N9UAI6"/>
<evidence type="ECO:0000256" key="3">
    <source>
        <dbReference type="ARBA" id="ARBA00022448"/>
    </source>
</evidence>
<dbReference type="OrthoDB" id="9805999at2"/>
<dbReference type="PANTHER" id="PTHR30614:SF20">
    <property type="entry name" value="GLUTAMINE TRANSPORT SYSTEM PERMEASE PROTEIN GLNP"/>
    <property type="match status" value="1"/>
</dbReference>
<feature type="transmembrane region" description="Helical" evidence="9">
    <location>
        <begin position="55"/>
        <end position="77"/>
    </location>
</feature>
<keyword evidence="12" id="KW-1185">Reference proteome</keyword>
<evidence type="ECO:0000313" key="12">
    <source>
        <dbReference type="Proteomes" id="UP000274033"/>
    </source>
</evidence>
<dbReference type="InterPro" id="IPR010065">
    <property type="entry name" value="AA_ABC_transptr_permease_3TM"/>
</dbReference>
<keyword evidence="4" id="KW-1003">Cell membrane</keyword>
<evidence type="ECO:0000256" key="6">
    <source>
        <dbReference type="ARBA" id="ARBA00022970"/>
    </source>
</evidence>
<dbReference type="GO" id="GO:0022857">
    <property type="term" value="F:transmembrane transporter activity"/>
    <property type="evidence" value="ECO:0007669"/>
    <property type="project" value="InterPro"/>
</dbReference>
<evidence type="ECO:0000256" key="9">
    <source>
        <dbReference type="RuleBase" id="RU363032"/>
    </source>
</evidence>
<dbReference type="Proteomes" id="UP000274033">
    <property type="component" value="Unassembled WGS sequence"/>
</dbReference>
<dbReference type="FunFam" id="1.10.3720.10:FF:000033">
    <property type="entry name" value="Polar amino acid ABC transporter permease"/>
    <property type="match status" value="1"/>
</dbReference>
<comment type="caution">
    <text evidence="11">The sequence shown here is derived from an EMBL/GenBank/DDBJ whole genome shotgun (WGS) entry which is preliminary data.</text>
</comment>
<dbReference type="RefSeq" id="WP_124766319.1">
    <property type="nucleotide sequence ID" value="NZ_JAFBDY010000017.1"/>
</dbReference>
<dbReference type="PANTHER" id="PTHR30614">
    <property type="entry name" value="MEMBRANE COMPONENT OF AMINO ACID ABC TRANSPORTER"/>
    <property type="match status" value="1"/>
</dbReference>
<accession>A0A3N9UAI6</accession>
<keyword evidence="8 9" id="KW-0472">Membrane</keyword>
<dbReference type="PROSITE" id="PS50928">
    <property type="entry name" value="ABC_TM1"/>
    <property type="match status" value="1"/>
</dbReference>
<dbReference type="Gene3D" id="1.10.3720.10">
    <property type="entry name" value="MetI-like"/>
    <property type="match status" value="1"/>
</dbReference>
<dbReference type="NCBIfam" id="TIGR01726">
    <property type="entry name" value="HEQRo_perm_3TM"/>
    <property type="match status" value="1"/>
</dbReference>
<protein>
    <submittedName>
        <fullName evidence="11">Amino acid ABC transporter permease</fullName>
    </submittedName>
</protein>
<comment type="similarity">
    <text evidence="2">Belongs to the binding-protein-dependent transport system permease family. HisMQ subfamily.</text>
</comment>
<evidence type="ECO:0000256" key="5">
    <source>
        <dbReference type="ARBA" id="ARBA00022692"/>
    </source>
</evidence>
<feature type="transmembrane region" description="Helical" evidence="9">
    <location>
        <begin position="20"/>
        <end position="43"/>
    </location>
</feature>
<feature type="domain" description="ABC transmembrane type-1" evidence="10">
    <location>
        <begin position="19"/>
        <end position="208"/>
    </location>
</feature>
<evidence type="ECO:0000256" key="7">
    <source>
        <dbReference type="ARBA" id="ARBA00022989"/>
    </source>
</evidence>
<dbReference type="Pfam" id="PF00528">
    <property type="entry name" value="BPD_transp_1"/>
    <property type="match status" value="1"/>
</dbReference>
<sequence length="219" mass="24169">MNINFEIIIPYIPYILGGLWVTIKFTILSAFLGILLGILLSIIKISKFKVLKALATFYTSVFRGTPLILQLAIIYFATPQLINYDITGLQAGVIAFSLNSAAYTSETIRAGIMAIDKGQREAAVSLGVPYNRMMLDIILPQAFKNILPALVNEGINLLKDSALVSTIGTADLLRRANIVAAEQYVYFEPLLFVGLVYYLIVILLTYSAKLLEGRLRVSD</sequence>
<evidence type="ECO:0000313" key="11">
    <source>
        <dbReference type="EMBL" id="RQW73579.1"/>
    </source>
</evidence>
<keyword evidence="7 9" id="KW-1133">Transmembrane helix</keyword>
<dbReference type="InterPro" id="IPR000515">
    <property type="entry name" value="MetI-like"/>
</dbReference>
<proteinExistence type="inferred from homology"/>
<dbReference type="SUPFAM" id="SSF161098">
    <property type="entry name" value="MetI-like"/>
    <property type="match status" value="1"/>
</dbReference>
<evidence type="ECO:0000259" key="10">
    <source>
        <dbReference type="PROSITE" id="PS50928"/>
    </source>
</evidence>
<gene>
    <name evidence="11" type="ORF">EBB45_15850</name>
</gene>
<evidence type="ECO:0000256" key="8">
    <source>
        <dbReference type="ARBA" id="ARBA00023136"/>
    </source>
</evidence>
<dbReference type="GO" id="GO:0043190">
    <property type="term" value="C:ATP-binding cassette (ABC) transporter complex"/>
    <property type="evidence" value="ECO:0007669"/>
    <property type="project" value="InterPro"/>
</dbReference>
<reference evidence="11 12" key="1">
    <citation type="journal article" date="2013" name="J. Microbiol.">
        <title>Lysinibacillus chungkukjangi sp. nov., isolated from Chungkukjang, Korean fermented soybean food.</title>
        <authorList>
            <person name="Kim S.J."/>
            <person name="Jang Y.H."/>
            <person name="Hamada M."/>
            <person name="Ahn J.H."/>
            <person name="Weon H.Y."/>
            <person name="Suzuki K."/>
            <person name="Whang K.S."/>
            <person name="Kwon S.W."/>
        </authorList>
    </citation>
    <scope>NUCLEOTIDE SEQUENCE [LARGE SCALE GENOMIC DNA]</scope>
    <source>
        <strain evidence="11 12">MCCC 1A12701</strain>
    </source>
</reference>